<dbReference type="Proteomes" id="UP000663877">
    <property type="component" value="Unassembled WGS sequence"/>
</dbReference>
<gene>
    <name evidence="2" type="ORF">BJG266_LOCUS19292</name>
    <name evidence="3" type="ORF">QVE165_LOCUS24008</name>
</gene>
<accession>A0A814U1Z0</accession>
<evidence type="ECO:0000313" key="2">
    <source>
        <dbReference type="EMBL" id="CAF1063364.1"/>
    </source>
</evidence>
<keyword evidence="1" id="KW-0732">Signal</keyword>
<dbReference type="SUPFAM" id="SSF49695">
    <property type="entry name" value="gamma-Crystallin-like"/>
    <property type="match status" value="1"/>
</dbReference>
<feature type="signal peptide" evidence="1">
    <location>
        <begin position="1"/>
        <end position="24"/>
    </location>
</feature>
<dbReference type="AlphaFoldDB" id="A0A814U1Z0"/>
<dbReference type="Proteomes" id="UP000663832">
    <property type="component" value="Unassembled WGS sequence"/>
</dbReference>
<dbReference type="InterPro" id="IPR011024">
    <property type="entry name" value="G_crystallin-like"/>
</dbReference>
<protein>
    <submittedName>
        <fullName evidence="3">Uncharacterized protein</fullName>
    </submittedName>
</protein>
<dbReference type="OrthoDB" id="9973045at2759"/>
<reference evidence="3" key="1">
    <citation type="submission" date="2021-02" db="EMBL/GenBank/DDBJ databases">
        <authorList>
            <person name="Nowell W R."/>
        </authorList>
    </citation>
    <scope>NUCLEOTIDE SEQUENCE</scope>
</reference>
<evidence type="ECO:0000313" key="4">
    <source>
        <dbReference type="Proteomes" id="UP000663832"/>
    </source>
</evidence>
<evidence type="ECO:0000256" key="1">
    <source>
        <dbReference type="SAM" id="SignalP"/>
    </source>
</evidence>
<dbReference type="EMBL" id="CAJNOM010000166">
    <property type="protein sequence ID" value="CAF1169011.1"/>
    <property type="molecule type" value="Genomic_DNA"/>
</dbReference>
<comment type="caution">
    <text evidence="3">The sequence shown here is derived from an EMBL/GenBank/DDBJ whole genome shotgun (WGS) entry which is preliminary data.</text>
</comment>
<feature type="chain" id="PRO_5036226096" evidence="1">
    <location>
        <begin position="25"/>
        <end position="111"/>
    </location>
</feature>
<evidence type="ECO:0000313" key="3">
    <source>
        <dbReference type="EMBL" id="CAF1169011.1"/>
    </source>
</evidence>
<sequence>MPSRAVILSVLIVMVALCIDVSQSAKIGLYADPNHTGPILAFHTMRDRSCYDLDSAEDNRASAVNTFGNCFILFEHPKCKGRQMKVKPGEGCHANLKQCNFDDITSSYRSC</sequence>
<name>A0A814U1Z0_9BILA</name>
<dbReference type="EMBL" id="CAJNOI010000103">
    <property type="protein sequence ID" value="CAF1063364.1"/>
    <property type="molecule type" value="Genomic_DNA"/>
</dbReference>
<keyword evidence="4" id="KW-1185">Reference proteome</keyword>
<dbReference type="Gene3D" id="2.60.20.10">
    <property type="entry name" value="Crystallins"/>
    <property type="match status" value="1"/>
</dbReference>
<proteinExistence type="predicted"/>
<organism evidence="3 4">
    <name type="scientific">Adineta steineri</name>
    <dbReference type="NCBI Taxonomy" id="433720"/>
    <lineage>
        <taxon>Eukaryota</taxon>
        <taxon>Metazoa</taxon>
        <taxon>Spiralia</taxon>
        <taxon>Gnathifera</taxon>
        <taxon>Rotifera</taxon>
        <taxon>Eurotatoria</taxon>
        <taxon>Bdelloidea</taxon>
        <taxon>Adinetida</taxon>
        <taxon>Adinetidae</taxon>
        <taxon>Adineta</taxon>
    </lineage>
</organism>